<keyword evidence="3" id="KW-1185">Reference proteome</keyword>
<dbReference type="SUPFAM" id="SSF53474">
    <property type="entry name" value="alpha/beta-Hydrolases"/>
    <property type="match status" value="1"/>
</dbReference>
<accession>A0A417XSQ1</accession>
<dbReference type="Pfam" id="PF24096">
    <property type="entry name" value="DUF7379"/>
    <property type="match status" value="1"/>
</dbReference>
<evidence type="ECO:0000313" key="2">
    <source>
        <dbReference type="EMBL" id="RHW23350.1"/>
    </source>
</evidence>
<organism evidence="2 3">
    <name type="scientific">Nocardioides immobilis</name>
    <dbReference type="NCBI Taxonomy" id="2049295"/>
    <lineage>
        <taxon>Bacteria</taxon>
        <taxon>Bacillati</taxon>
        <taxon>Actinomycetota</taxon>
        <taxon>Actinomycetes</taxon>
        <taxon>Propionibacteriales</taxon>
        <taxon>Nocardioidaceae</taxon>
        <taxon>Nocardioides</taxon>
    </lineage>
</organism>
<sequence>MLVGRAVFRAPGLDGDVAVSRPHDADGFRGSATFSEQLRTVLAREDVEARESYTISRTREVRLGSAPSRASTGEPGLAVELPAPAEGWSQVILASDEAGVVSWHLAERPPGPTRGASASRGGGMQTFVLRRTVPPAEPAEQPATRGIVGALGRKVLQVLVFRAVEEVGGRVARWASGRWEEEKRPYRLRGFEPDSFQLEETTPIDAAAWDRLGSGPALLMLHGTFSRAHSGFAALQPDALQEMHQAYAGRVFAFDHYTLSETPDANVDAFLARVPAEVDLELDVVAHSRGGLVARSLGARHGDLSAGAKRVRLRNVVFVACPNGGTALADAEHMRSFVDRYTNLLSLLPDTAVLDVLATIVDVIKHLAVGALDAMPGLSAMRRDGDILSGLRDTPFAAETRAFGLAADYEPASAGRRALAAYARDGLMDRVFGSASNDLVVPTSSCWDLGGGRALDLADRHVFETSAAVDHTGFFGNAEASSRLVTWLTQP</sequence>
<dbReference type="EMBL" id="QXGH01000049">
    <property type="protein sequence ID" value="RHW23350.1"/>
    <property type="molecule type" value="Genomic_DNA"/>
</dbReference>
<dbReference type="InterPro" id="IPR055803">
    <property type="entry name" value="DUF7379"/>
</dbReference>
<gene>
    <name evidence="2" type="ORF">D0Z08_30125</name>
</gene>
<dbReference type="Proteomes" id="UP000283644">
    <property type="component" value="Unassembled WGS sequence"/>
</dbReference>
<name>A0A417XSQ1_9ACTN</name>
<protein>
    <recommendedName>
        <fullName evidence="1">DUF7379 domain-containing protein</fullName>
    </recommendedName>
</protein>
<dbReference type="Gene3D" id="3.40.50.1820">
    <property type="entry name" value="alpha/beta hydrolase"/>
    <property type="match status" value="1"/>
</dbReference>
<comment type="caution">
    <text evidence="2">The sequence shown here is derived from an EMBL/GenBank/DDBJ whole genome shotgun (WGS) entry which is preliminary data.</text>
</comment>
<evidence type="ECO:0000313" key="3">
    <source>
        <dbReference type="Proteomes" id="UP000283644"/>
    </source>
</evidence>
<dbReference type="AlphaFoldDB" id="A0A417XSQ1"/>
<proteinExistence type="predicted"/>
<evidence type="ECO:0000259" key="1">
    <source>
        <dbReference type="Pfam" id="PF24096"/>
    </source>
</evidence>
<dbReference type="InterPro" id="IPR029058">
    <property type="entry name" value="AB_hydrolase_fold"/>
</dbReference>
<feature type="domain" description="DUF7379" evidence="1">
    <location>
        <begin position="218"/>
        <end position="391"/>
    </location>
</feature>
<reference evidence="2 3" key="1">
    <citation type="submission" date="2018-09" db="EMBL/GenBank/DDBJ databases">
        <title>Genome sequencing of Nocardioides immobilis CCTCC AB 2017083 for comparison to Nocardioides silvaticus.</title>
        <authorList>
            <person name="Li C."/>
            <person name="Wang G."/>
        </authorList>
    </citation>
    <scope>NUCLEOTIDE SEQUENCE [LARGE SCALE GENOMIC DNA]</scope>
    <source>
        <strain evidence="2 3">CCTCC AB 2017083</strain>
    </source>
</reference>